<gene>
    <name evidence="20" type="primary">CKM</name>
</gene>
<dbReference type="AlphaFoldDB" id="A0A6P6H2V5"/>
<comment type="caution">
    <text evidence="15">Lacks conserved residue(s) required for the propagation of feature annotation.</text>
</comment>
<evidence type="ECO:0000256" key="6">
    <source>
        <dbReference type="ARBA" id="ARBA00022840"/>
    </source>
</evidence>
<comment type="function">
    <text evidence="7">Reversibly catalyzes the transfer of phosphate between ATP and various phosphogens (e.g. creatine phosphate). Creatine kinase isoenzymes play a central role in energy transduction in tissues with large, fluctuating energy demands, such as skeletal muscle, heart, brain and spermatozoa.</text>
</comment>
<feature type="binding site" evidence="15">
    <location>
        <begin position="206"/>
        <end position="211"/>
    </location>
    <ligand>
        <name>ATP</name>
        <dbReference type="ChEBI" id="CHEBI:30616"/>
    </ligand>
</feature>
<evidence type="ECO:0000256" key="9">
    <source>
        <dbReference type="ARBA" id="ARBA00040658"/>
    </source>
</evidence>
<feature type="domain" description="Phosphagen kinase C-terminal" evidence="18">
    <location>
        <begin position="65"/>
        <end position="253"/>
    </location>
</feature>
<evidence type="ECO:0000256" key="12">
    <source>
        <dbReference type="ARBA" id="ARBA00042833"/>
    </source>
</evidence>
<dbReference type="GO" id="GO:0004111">
    <property type="term" value="F:creatine kinase activity"/>
    <property type="evidence" value="ECO:0007669"/>
    <property type="project" value="UniProtKB-EC"/>
</dbReference>
<evidence type="ECO:0000256" key="15">
    <source>
        <dbReference type="PROSITE-ProRule" id="PRU00843"/>
    </source>
</evidence>
<dbReference type="RefSeq" id="XP_025770037.1">
    <property type="nucleotide sequence ID" value="XM_025914252.1"/>
</dbReference>
<feature type="binding site" evidence="15">
    <location>
        <begin position="178"/>
        <end position="182"/>
    </location>
    <ligand>
        <name>ATP</name>
        <dbReference type="ChEBI" id="CHEBI:30616"/>
    </ligand>
</feature>
<dbReference type="InterPro" id="IPR014746">
    <property type="entry name" value="Gln_synth/guanido_kin_cat_dom"/>
</dbReference>
<evidence type="ECO:0000256" key="16">
    <source>
        <dbReference type="RuleBase" id="RU000505"/>
    </source>
</evidence>
<evidence type="ECO:0000256" key="4">
    <source>
        <dbReference type="ARBA" id="ARBA00022741"/>
    </source>
</evidence>
<dbReference type="InterPro" id="IPR022415">
    <property type="entry name" value="ATP-guanido_PTrfase_AS"/>
</dbReference>
<dbReference type="InterPro" id="IPR022414">
    <property type="entry name" value="ATP-guanido_PTrfase_cat"/>
</dbReference>
<keyword evidence="4 15" id="KW-0547">Nucleotide-binding</keyword>
<keyword evidence="5 15" id="KW-0418">Kinase</keyword>
<evidence type="ECO:0000256" key="3">
    <source>
        <dbReference type="ARBA" id="ARBA00022679"/>
    </source>
</evidence>
<evidence type="ECO:0000259" key="18">
    <source>
        <dbReference type="PROSITE" id="PS51510"/>
    </source>
</evidence>
<dbReference type="GO" id="GO:0005615">
    <property type="term" value="C:extracellular space"/>
    <property type="evidence" value="ECO:0007669"/>
    <property type="project" value="TreeGrafter"/>
</dbReference>
<keyword evidence="19" id="KW-1185">Reference proteome</keyword>
<evidence type="ECO:0000256" key="8">
    <source>
        <dbReference type="ARBA" id="ARBA00038548"/>
    </source>
</evidence>
<comment type="subunit">
    <text evidence="8">Dimer of identical or non-identical chains, which can be either B (brain type) or M (muscle type). With MM being the major form in skeletal muscle and myocardium, MB existing in myocardium, and BB existing in many tissues, especially brain.</text>
</comment>
<evidence type="ECO:0000256" key="7">
    <source>
        <dbReference type="ARBA" id="ARBA00037274"/>
    </source>
</evidence>
<comment type="similarity">
    <text evidence="1 14 16">Belongs to the ATP:guanido phosphotransferase family.</text>
</comment>
<protein>
    <recommendedName>
        <fullName evidence="9">Creatine kinase M-type</fullName>
        <ecNumber evidence="2">2.7.3.2</ecNumber>
    </recommendedName>
    <alternativeName>
        <fullName evidence="11">Creatine kinase M chain</fullName>
    </alternativeName>
    <alternativeName>
        <fullName evidence="12">Creatine phosphokinase M-type</fullName>
    </alternativeName>
    <alternativeName>
        <fullName evidence="10">M-CK</fullName>
    </alternativeName>
</protein>
<dbReference type="PANTHER" id="PTHR11547">
    <property type="entry name" value="ARGININE OR CREATINE KINASE"/>
    <property type="match status" value="1"/>
</dbReference>
<dbReference type="CTD" id="1158"/>
<dbReference type="PROSITE" id="PS00112">
    <property type="entry name" value="PHOSPHAGEN_KINASE"/>
    <property type="match status" value="1"/>
</dbReference>
<evidence type="ECO:0000256" key="1">
    <source>
        <dbReference type="ARBA" id="ARBA00006798"/>
    </source>
</evidence>
<evidence type="ECO:0000313" key="20">
    <source>
        <dbReference type="RefSeq" id="XP_025770037.1"/>
    </source>
</evidence>
<proteinExistence type="inferred from homology"/>
<evidence type="ECO:0000256" key="13">
    <source>
        <dbReference type="ARBA" id="ARBA00047732"/>
    </source>
</evidence>
<dbReference type="KEGG" id="pcoo:112850720"/>
<dbReference type="Pfam" id="PF02807">
    <property type="entry name" value="ATP-gua_PtransN"/>
    <property type="match status" value="1"/>
</dbReference>
<dbReference type="SUPFAM" id="SSF55931">
    <property type="entry name" value="Glutamine synthetase/guanido kinase"/>
    <property type="match status" value="1"/>
</dbReference>
<evidence type="ECO:0000259" key="17">
    <source>
        <dbReference type="PROSITE" id="PS51509"/>
    </source>
</evidence>
<name>A0A6P6H2V5_PUMCO</name>
<dbReference type="PROSITE" id="PS51509">
    <property type="entry name" value="PHOSPHAGEN_KINASE_N"/>
    <property type="match status" value="1"/>
</dbReference>
<dbReference type="PROSITE" id="PS51510">
    <property type="entry name" value="PHOSPHAGEN_KINASE_C"/>
    <property type="match status" value="1"/>
</dbReference>
<accession>A0A6P6H2V5</accession>
<feature type="domain" description="Phosphagen kinase N-terminal" evidence="17">
    <location>
        <begin position="11"/>
        <end position="96"/>
    </location>
</feature>
<dbReference type="Gene3D" id="3.30.590.10">
    <property type="entry name" value="Glutamine synthetase/guanido kinase, catalytic domain"/>
    <property type="match status" value="2"/>
</dbReference>
<feature type="binding site" evidence="15">
    <location>
        <position position="95"/>
    </location>
    <ligand>
        <name>ATP</name>
        <dbReference type="ChEBI" id="CHEBI:30616"/>
    </ligand>
</feature>
<dbReference type="GeneID" id="112850720"/>
<dbReference type="EC" id="2.7.3.2" evidence="2"/>
<evidence type="ECO:0000256" key="10">
    <source>
        <dbReference type="ARBA" id="ARBA00041807"/>
    </source>
</evidence>
<dbReference type="InterPro" id="IPR022413">
    <property type="entry name" value="ATP-guanido_PTrfase_N"/>
</dbReference>
<dbReference type="PANTHER" id="PTHR11547:SF63">
    <property type="entry name" value="CREATINE KINASE M-TYPE"/>
    <property type="match status" value="1"/>
</dbReference>
<dbReference type="GO" id="GO:0005524">
    <property type="term" value="F:ATP binding"/>
    <property type="evidence" value="ECO:0007669"/>
    <property type="project" value="UniProtKB-UniRule"/>
</dbReference>
<comment type="catalytic activity">
    <reaction evidence="13">
        <text>creatine + ATP = N-phosphocreatine + ADP + H(+)</text>
        <dbReference type="Rhea" id="RHEA:17157"/>
        <dbReference type="ChEBI" id="CHEBI:15378"/>
        <dbReference type="ChEBI" id="CHEBI:30616"/>
        <dbReference type="ChEBI" id="CHEBI:57947"/>
        <dbReference type="ChEBI" id="CHEBI:58092"/>
        <dbReference type="ChEBI" id="CHEBI:456216"/>
        <dbReference type="EC" id="2.7.3.2"/>
    </reaction>
</comment>
<evidence type="ECO:0000256" key="5">
    <source>
        <dbReference type="ARBA" id="ARBA00022777"/>
    </source>
</evidence>
<evidence type="ECO:0000313" key="19">
    <source>
        <dbReference type="Proteomes" id="UP000515131"/>
    </source>
</evidence>
<dbReference type="GO" id="GO:0046314">
    <property type="term" value="P:phosphocreatine biosynthetic process"/>
    <property type="evidence" value="ECO:0007669"/>
    <property type="project" value="InterPro"/>
</dbReference>
<sequence>MPFGNTHNKFKLNYKPEEEYPDLSKHNNHMAKALTLEIYKKLRDKETPSGFTLDDVIQTGVDNPALNSLTGEFKGKYYPLKSMTEQEQQQLIDDHFLFDKPVSPLLLASGMARDWPDARGIWTGDFSDSRTLGSTGVSFRDFQEPIEEIFKKAGHPFMWNEHLGYVLTCPSNLGTGLRGGVHVKLAHLSKHPKFEEILTRLRLQKRGTGGVDTAAVGSVFDVSNADRLGSSEVEQVQLVVDGVKLMVEMEKKLEKGQSIDDMIPAQK</sequence>
<reference evidence="20" key="1">
    <citation type="submission" date="2025-08" db="UniProtKB">
        <authorList>
            <consortium name="RefSeq"/>
        </authorList>
    </citation>
    <scope>IDENTIFICATION</scope>
    <source>
        <tissue evidence="20">Blood</tissue>
    </source>
</reference>
<dbReference type="Pfam" id="PF00217">
    <property type="entry name" value="ATP-gua_Ptrans"/>
    <property type="match status" value="1"/>
</dbReference>
<organism evidence="19 20">
    <name type="scientific">Puma concolor</name>
    <name type="common">Mountain lion</name>
    <name type="synonym">Felis concolor</name>
    <dbReference type="NCBI Taxonomy" id="9696"/>
    <lineage>
        <taxon>Eukaryota</taxon>
        <taxon>Metazoa</taxon>
        <taxon>Chordata</taxon>
        <taxon>Craniata</taxon>
        <taxon>Vertebrata</taxon>
        <taxon>Euteleostomi</taxon>
        <taxon>Mammalia</taxon>
        <taxon>Eutheria</taxon>
        <taxon>Laurasiatheria</taxon>
        <taxon>Carnivora</taxon>
        <taxon>Feliformia</taxon>
        <taxon>Felidae</taxon>
        <taxon>Felinae</taxon>
        <taxon>Puma</taxon>
    </lineage>
</organism>
<dbReference type="Proteomes" id="UP000515131">
    <property type="component" value="Unplaced"/>
</dbReference>
<evidence type="ECO:0000256" key="2">
    <source>
        <dbReference type="ARBA" id="ARBA00012231"/>
    </source>
</evidence>
<keyword evidence="3 15" id="KW-0808">Transferase</keyword>
<evidence type="ECO:0000256" key="14">
    <source>
        <dbReference type="PROSITE-ProRule" id="PRU00842"/>
    </source>
</evidence>
<dbReference type="InterPro" id="IPR000749">
    <property type="entry name" value="ATP-guanido_PTrfase"/>
</dbReference>
<keyword evidence="6 15" id="KW-0067">ATP-binding</keyword>
<evidence type="ECO:0000256" key="11">
    <source>
        <dbReference type="ARBA" id="ARBA00042004"/>
    </source>
</evidence>